<reference evidence="1" key="1">
    <citation type="submission" date="2021-05" db="EMBL/GenBank/DDBJ databases">
        <authorList>
            <person name="Alioto T."/>
            <person name="Alioto T."/>
            <person name="Gomez Garrido J."/>
        </authorList>
    </citation>
    <scope>NUCLEOTIDE SEQUENCE</scope>
</reference>
<dbReference type="EMBL" id="HBUF01436929">
    <property type="protein sequence ID" value="CAG6742571.1"/>
    <property type="molecule type" value="Transcribed_RNA"/>
</dbReference>
<protein>
    <submittedName>
        <fullName evidence="1">Uncharacterized protein</fullName>
    </submittedName>
</protein>
<accession>A0A8D9E6P7</accession>
<dbReference type="AlphaFoldDB" id="A0A8D9E6P7"/>
<sequence length="113" mass="13082">MGAVLRYTIQSTVPYEMFYYHWVIVKFFMSSLSHCARCYVSYWFAVQVHYNYRLAAFGREPQGQSSLKYPWPGISSRDSTSSCDQDKFLDLSSSFFQKLLDTTAKIAVLGPFD</sequence>
<name>A0A8D9E6P7_9HEMI</name>
<evidence type="ECO:0000313" key="1">
    <source>
        <dbReference type="EMBL" id="CAG6742571.1"/>
    </source>
</evidence>
<organism evidence="1">
    <name type="scientific">Cacopsylla melanoneura</name>
    <dbReference type="NCBI Taxonomy" id="428564"/>
    <lineage>
        <taxon>Eukaryota</taxon>
        <taxon>Metazoa</taxon>
        <taxon>Ecdysozoa</taxon>
        <taxon>Arthropoda</taxon>
        <taxon>Hexapoda</taxon>
        <taxon>Insecta</taxon>
        <taxon>Pterygota</taxon>
        <taxon>Neoptera</taxon>
        <taxon>Paraneoptera</taxon>
        <taxon>Hemiptera</taxon>
        <taxon>Sternorrhyncha</taxon>
        <taxon>Psylloidea</taxon>
        <taxon>Psyllidae</taxon>
        <taxon>Psyllinae</taxon>
        <taxon>Cacopsylla</taxon>
    </lineage>
</organism>
<proteinExistence type="predicted"/>